<dbReference type="EMBL" id="PNCG01000009">
    <property type="protein sequence ID" value="TMP87159.1"/>
    <property type="molecule type" value="Genomic_DNA"/>
</dbReference>
<dbReference type="GO" id="GO:0008033">
    <property type="term" value="P:tRNA processing"/>
    <property type="evidence" value="ECO:0007669"/>
    <property type="project" value="UniProtKB-KW"/>
</dbReference>
<name>A0A0F4PM64_9GAMM</name>
<dbReference type="RefSeq" id="WP_045979615.1">
    <property type="nucleotide sequence ID" value="NZ_CP023396.1"/>
</dbReference>
<evidence type="ECO:0000259" key="9">
    <source>
        <dbReference type="Pfam" id="PF00849"/>
    </source>
</evidence>
<dbReference type="OrthoDB" id="9785808at2"/>
<dbReference type="SUPFAM" id="SSF55120">
    <property type="entry name" value="Pseudouridine synthase"/>
    <property type="match status" value="1"/>
</dbReference>
<proteinExistence type="inferred from homology"/>
<dbReference type="NCBIfam" id="TIGR00005">
    <property type="entry name" value="rluA_subfam"/>
    <property type="match status" value="1"/>
</dbReference>
<feature type="domain" description="Pseudouridine synthase RsuA/RluA-like" evidence="9">
    <location>
        <begin position="21"/>
        <end position="167"/>
    </location>
</feature>
<evidence type="ECO:0000256" key="6">
    <source>
        <dbReference type="ARBA" id="ARBA00037305"/>
    </source>
</evidence>
<dbReference type="GO" id="GO:0000455">
    <property type="term" value="P:enzyme-directed rRNA pseudouridine synthesis"/>
    <property type="evidence" value="ECO:0007669"/>
    <property type="project" value="TreeGrafter"/>
</dbReference>
<dbReference type="PANTHER" id="PTHR21600">
    <property type="entry name" value="MITOCHONDRIAL RNA PSEUDOURIDINE SYNTHASE"/>
    <property type="match status" value="1"/>
</dbReference>
<dbReference type="STRING" id="151081.TW72_12080"/>
<protein>
    <recommendedName>
        <fullName evidence="8">Pseudouridine synthase</fullName>
        <ecNumber evidence="8">5.4.99.-</ecNumber>
    </recommendedName>
</protein>
<dbReference type="Pfam" id="PF00849">
    <property type="entry name" value="PseudoU_synth_2"/>
    <property type="match status" value="1"/>
</dbReference>
<dbReference type="EMBL" id="JXXZ01000010">
    <property type="protein sequence ID" value="KJY98471.1"/>
    <property type="molecule type" value="Genomic_DNA"/>
</dbReference>
<evidence type="ECO:0000313" key="11">
    <source>
        <dbReference type="EMBL" id="TMP87159.1"/>
    </source>
</evidence>
<comment type="catalytic activity">
    <reaction evidence="4">
        <text>uridine(32) in tRNA = pseudouridine(32) in tRNA</text>
        <dbReference type="Rhea" id="RHEA:42544"/>
        <dbReference type="Rhea" id="RHEA-COMP:10107"/>
        <dbReference type="Rhea" id="RHEA-COMP:10108"/>
        <dbReference type="ChEBI" id="CHEBI:65314"/>
        <dbReference type="ChEBI" id="CHEBI:65315"/>
        <dbReference type="EC" id="5.4.99.28"/>
    </reaction>
</comment>
<evidence type="ECO:0000313" key="12">
    <source>
        <dbReference type="Proteomes" id="UP000033664"/>
    </source>
</evidence>
<dbReference type="PATRIC" id="fig|151081.8.peg.2247"/>
<dbReference type="eggNOG" id="COG0564">
    <property type="taxonomic scope" value="Bacteria"/>
</dbReference>
<dbReference type="FunFam" id="3.30.2350.10:FF:000005">
    <property type="entry name" value="Pseudouridine synthase"/>
    <property type="match status" value="1"/>
</dbReference>
<comment type="function">
    <text evidence="8">Responsible for synthesis of pseudouridine from uracil.</text>
</comment>
<gene>
    <name evidence="11" type="ORF">CWC05_08660</name>
    <name evidence="10" type="ORF">TW72_12080</name>
</gene>
<reference evidence="11" key="4">
    <citation type="submission" date="2019-09" db="EMBL/GenBank/DDBJ databases">
        <title>Co-occurence of chitin degradation, pigmentation and bioactivity in marine Pseudoalteromonas.</title>
        <authorList>
            <person name="Sonnenschein E.C."/>
            <person name="Bech P.K."/>
        </authorList>
    </citation>
    <scope>NUCLEOTIDE SEQUENCE</scope>
    <source>
        <strain evidence="11">S2897</strain>
    </source>
</reference>
<dbReference type="InterPro" id="IPR020103">
    <property type="entry name" value="PsdUridine_synth_cat_dom_sf"/>
</dbReference>
<dbReference type="InterPro" id="IPR006145">
    <property type="entry name" value="PsdUridine_synth_RsuA/RluA"/>
</dbReference>
<dbReference type="InterPro" id="IPR050188">
    <property type="entry name" value="RluA_PseudoU_synthase"/>
</dbReference>
<comment type="similarity">
    <text evidence="1 8">Belongs to the pseudouridine synthase RluA family.</text>
</comment>
<comment type="catalytic activity">
    <reaction evidence="5">
        <text>uridine(746) in 23S rRNA = pseudouridine(746) in 23S rRNA</text>
        <dbReference type="Rhea" id="RHEA:42548"/>
        <dbReference type="Rhea" id="RHEA-COMP:10109"/>
        <dbReference type="Rhea" id="RHEA-COMP:10110"/>
        <dbReference type="ChEBI" id="CHEBI:65314"/>
        <dbReference type="ChEBI" id="CHEBI:65315"/>
        <dbReference type="EC" id="5.4.99.29"/>
    </reaction>
</comment>
<dbReference type="Proteomes" id="UP000033664">
    <property type="component" value="Unassembled WGS sequence"/>
</dbReference>
<evidence type="ECO:0000256" key="5">
    <source>
        <dbReference type="ARBA" id="ARBA00036916"/>
    </source>
</evidence>
<dbReference type="PANTHER" id="PTHR21600:SF91">
    <property type="entry name" value="DUAL-SPECIFICITY RNA PSEUDOURIDINE SYNTHASE RLUA"/>
    <property type="match status" value="1"/>
</dbReference>
<organism evidence="10 12">
    <name type="scientific">Pseudoalteromonas ruthenica</name>
    <dbReference type="NCBI Taxonomy" id="151081"/>
    <lineage>
        <taxon>Bacteria</taxon>
        <taxon>Pseudomonadati</taxon>
        <taxon>Pseudomonadota</taxon>
        <taxon>Gammaproteobacteria</taxon>
        <taxon>Alteromonadales</taxon>
        <taxon>Pseudoalteromonadaceae</taxon>
        <taxon>Pseudoalteromonas</taxon>
    </lineage>
</organism>
<dbReference type="Proteomes" id="UP000305874">
    <property type="component" value="Unassembled WGS sequence"/>
</dbReference>
<dbReference type="GO" id="GO:0003723">
    <property type="term" value="F:RNA binding"/>
    <property type="evidence" value="ECO:0007669"/>
    <property type="project" value="InterPro"/>
</dbReference>
<keyword evidence="12" id="KW-1185">Reference proteome</keyword>
<evidence type="ECO:0000313" key="10">
    <source>
        <dbReference type="EMBL" id="KJY98471.1"/>
    </source>
</evidence>
<dbReference type="Gene3D" id="3.30.2350.10">
    <property type="entry name" value="Pseudouridine synthase"/>
    <property type="match status" value="1"/>
</dbReference>
<evidence type="ECO:0000256" key="4">
    <source>
        <dbReference type="ARBA" id="ARBA00036184"/>
    </source>
</evidence>
<dbReference type="NCBIfam" id="NF007543">
    <property type="entry name" value="PRK10158.1"/>
    <property type="match status" value="1"/>
</dbReference>
<keyword evidence="2" id="KW-0819">tRNA processing</keyword>
<evidence type="ECO:0000313" key="13">
    <source>
        <dbReference type="Proteomes" id="UP000305874"/>
    </source>
</evidence>
<reference evidence="11 13" key="2">
    <citation type="submission" date="2017-12" db="EMBL/GenBank/DDBJ databases">
        <authorList>
            <person name="Paulsen S."/>
            <person name="Gram L.K."/>
        </authorList>
    </citation>
    <scope>NUCLEOTIDE SEQUENCE [LARGE SCALE GENOMIC DNA]</scope>
    <source>
        <strain evidence="11 13">S2897</strain>
    </source>
</reference>
<keyword evidence="3 8" id="KW-0413">Isomerase</keyword>
<dbReference type="AlphaFoldDB" id="A0A0F4PM64"/>
<dbReference type="GO" id="GO:0160142">
    <property type="term" value="F:23S rRNA pseudouridine(746) synthase activity"/>
    <property type="evidence" value="ECO:0007669"/>
    <property type="project" value="UniProtKB-EC"/>
</dbReference>
<comment type="catalytic activity">
    <reaction evidence="8">
        <text>a uridine in RNA = a pseudouridine in RNA</text>
        <dbReference type="Rhea" id="RHEA:48348"/>
        <dbReference type="Rhea" id="RHEA-COMP:12068"/>
        <dbReference type="Rhea" id="RHEA-COMP:12069"/>
        <dbReference type="ChEBI" id="CHEBI:65314"/>
        <dbReference type="ChEBI" id="CHEBI:65315"/>
    </reaction>
</comment>
<dbReference type="EC" id="5.4.99.-" evidence="8"/>
<dbReference type="CDD" id="cd02869">
    <property type="entry name" value="PseudoU_synth_RluA_like"/>
    <property type="match status" value="1"/>
</dbReference>
<accession>A0A0F4PM64</accession>
<evidence type="ECO:0000256" key="7">
    <source>
        <dbReference type="PIRSR" id="PIRSR606225-1"/>
    </source>
</evidence>
<evidence type="ECO:0000256" key="3">
    <source>
        <dbReference type="ARBA" id="ARBA00023235"/>
    </source>
</evidence>
<dbReference type="GeneID" id="58229229"/>
<dbReference type="InterPro" id="IPR006225">
    <property type="entry name" value="PsdUridine_synth_RluC/D"/>
</dbReference>
<comment type="caution">
    <text evidence="10">The sequence shown here is derived from an EMBL/GenBank/DDBJ whole genome shotgun (WGS) entry which is preliminary data.</text>
</comment>
<sequence>MLLHYNPPRTPYLRILYQDDDLLVLDKPSGLLSVPGKDPKHADCVIRRANLVFPSAKIVHRLDMATSGVICLALNKAAHRHLSMQFQERQTAKRYLARVEGHLKEQSGSVDLPLICDWPNRPKQMVDHDRGKPSLTHYQVLDYEQDATRVELTPITGRSHQLRVHMLSLGHVILGDRLYAHERAKARADRLQLHATWLQLRHPSNEEMMEFTASCPF</sequence>
<dbReference type="GO" id="GO:0160151">
    <property type="term" value="F:tRNA pseudouridine(32) synthase activity"/>
    <property type="evidence" value="ECO:0007669"/>
    <property type="project" value="UniProtKB-EC"/>
</dbReference>
<evidence type="ECO:0000256" key="2">
    <source>
        <dbReference type="ARBA" id="ARBA00022694"/>
    </source>
</evidence>
<reference evidence="13" key="3">
    <citation type="submission" date="2019-06" db="EMBL/GenBank/DDBJ databases">
        <title>Co-occurence of chitin degradation, pigmentation and bioactivity in marine Pseudoalteromonas.</title>
        <authorList>
            <person name="Sonnenschein E.C."/>
            <person name="Bech P.K."/>
        </authorList>
    </citation>
    <scope>NUCLEOTIDE SEQUENCE [LARGE SCALE GENOMIC DNA]</scope>
    <source>
        <strain evidence="13">S2897</strain>
    </source>
</reference>
<reference evidence="10 12" key="1">
    <citation type="journal article" date="2015" name="BMC Genomics">
        <title>Genome mining reveals unlocked bioactive potential of marine Gram-negative bacteria.</title>
        <authorList>
            <person name="Machado H."/>
            <person name="Sonnenschein E.C."/>
            <person name="Melchiorsen J."/>
            <person name="Gram L."/>
        </authorList>
    </citation>
    <scope>NUCLEOTIDE SEQUENCE [LARGE SCALE GENOMIC DNA]</scope>
    <source>
        <strain evidence="10 12">S3137</strain>
    </source>
</reference>
<evidence type="ECO:0000256" key="1">
    <source>
        <dbReference type="ARBA" id="ARBA00010876"/>
    </source>
</evidence>
<feature type="active site" evidence="7">
    <location>
        <position position="63"/>
    </location>
</feature>
<comment type="function">
    <text evidence="6">Dual specificity enzyme that catalyzes the synthesis of pseudouridine from uracil-746 in 23S ribosomal RNA and from uracil-32 in the anticodon stem and loop of transfer RNAs.</text>
</comment>
<evidence type="ECO:0000256" key="8">
    <source>
        <dbReference type="RuleBase" id="RU362028"/>
    </source>
</evidence>